<comment type="caution">
    <text evidence="1">The sequence shown here is derived from an EMBL/GenBank/DDBJ whole genome shotgun (WGS) entry which is preliminary data.</text>
</comment>
<gene>
    <name evidence="1" type="ORF">PVK06_023232</name>
</gene>
<dbReference type="Proteomes" id="UP001358586">
    <property type="component" value="Chromosome 7"/>
</dbReference>
<accession>A0ABR0PAN8</accession>
<organism evidence="1 2">
    <name type="scientific">Gossypium arboreum</name>
    <name type="common">Tree cotton</name>
    <name type="synonym">Gossypium nanking</name>
    <dbReference type="NCBI Taxonomy" id="29729"/>
    <lineage>
        <taxon>Eukaryota</taxon>
        <taxon>Viridiplantae</taxon>
        <taxon>Streptophyta</taxon>
        <taxon>Embryophyta</taxon>
        <taxon>Tracheophyta</taxon>
        <taxon>Spermatophyta</taxon>
        <taxon>Magnoliopsida</taxon>
        <taxon>eudicotyledons</taxon>
        <taxon>Gunneridae</taxon>
        <taxon>Pentapetalae</taxon>
        <taxon>rosids</taxon>
        <taxon>malvids</taxon>
        <taxon>Malvales</taxon>
        <taxon>Malvaceae</taxon>
        <taxon>Malvoideae</taxon>
        <taxon>Gossypium</taxon>
    </lineage>
</organism>
<sequence length="149" mass="17318">MKRHSLCNHPSPFFSSVKNKTPVSANQETHFLPVSTLQEPLPLLESRVRRANNHHTARTLPLYLPARSAISSLLIHQDLHRIRCLLYLESRMLVTPSFFRHRMSNFVGFPWYMLGTQTSEVVTSLLNFFNQVANTRSIFFRKVQLAYYG</sequence>
<protein>
    <submittedName>
        <fullName evidence="1">Uncharacterized protein</fullName>
    </submittedName>
</protein>
<dbReference type="EMBL" id="JARKNE010000007">
    <property type="protein sequence ID" value="KAK5818298.1"/>
    <property type="molecule type" value="Genomic_DNA"/>
</dbReference>
<evidence type="ECO:0000313" key="2">
    <source>
        <dbReference type="Proteomes" id="UP001358586"/>
    </source>
</evidence>
<reference evidence="1 2" key="1">
    <citation type="submission" date="2023-03" db="EMBL/GenBank/DDBJ databases">
        <title>WGS of Gossypium arboreum.</title>
        <authorList>
            <person name="Yu D."/>
        </authorList>
    </citation>
    <scope>NUCLEOTIDE SEQUENCE [LARGE SCALE GENOMIC DNA]</scope>
    <source>
        <tissue evidence="1">Leaf</tissue>
    </source>
</reference>
<proteinExistence type="predicted"/>
<evidence type="ECO:0000313" key="1">
    <source>
        <dbReference type="EMBL" id="KAK5818298.1"/>
    </source>
</evidence>
<name>A0ABR0PAN8_GOSAR</name>
<keyword evidence="2" id="KW-1185">Reference proteome</keyword>